<evidence type="ECO:0000256" key="1">
    <source>
        <dbReference type="ARBA" id="ARBA00004651"/>
    </source>
</evidence>
<feature type="transmembrane region" description="Helical" evidence="10">
    <location>
        <begin position="71"/>
        <end position="95"/>
    </location>
</feature>
<evidence type="ECO:0000256" key="4">
    <source>
        <dbReference type="ARBA" id="ARBA00022538"/>
    </source>
</evidence>
<feature type="transmembrane region" description="Helical" evidence="10">
    <location>
        <begin position="122"/>
        <end position="146"/>
    </location>
</feature>
<keyword evidence="8" id="KW-0406">Ion transport</keyword>
<dbReference type="GO" id="GO:0015379">
    <property type="term" value="F:potassium:chloride symporter activity"/>
    <property type="evidence" value="ECO:0007669"/>
    <property type="project" value="InterPro"/>
</dbReference>
<feature type="transmembrane region" description="Helical" evidence="10">
    <location>
        <begin position="401"/>
        <end position="422"/>
    </location>
</feature>
<feature type="transmembrane region" description="Helical" evidence="10">
    <location>
        <begin position="340"/>
        <end position="362"/>
    </location>
</feature>
<dbReference type="GO" id="GO:0005886">
    <property type="term" value="C:plasma membrane"/>
    <property type="evidence" value="ECO:0007669"/>
    <property type="project" value="UniProtKB-SubCell"/>
</dbReference>
<accession>A0A2S5G7F5</accession>
<keyword evidence="9 10" id="KW-0472">Membrane</keyword>
<feature type="transmembrane region" description="Helical" evidence="10">
    <location>
        <begin position="12"/>
        <end position="28"/>
    </location>
</feature>
<evidence type="ECO:0000313" key="12">
    <source>
        <dbReference type="Proteomes" id="UP000239047"/>
    </source>
</evidence>
<dbReference type="EMBL" id="PREZ01000008">
    <property type="protein sequence ID" value="PPA68910.1"/>
    <property type="molecule type" value="Genomic_DNA"/>
</dbReference>
<evidence type="ECO:0000256" key="6">
    <source>
        <dbReference type="ARBA" id="ARBA00022958"/>
    </source>
</evidence>
<organism evidence="11 12">
    <name type="scientific">Jeotgalibacillus proteolyticus</name>
    <dbReference type="NCBI Taxonomy" id="2082395"/>
    <lineage>
        <taxon>Bacteria</taxon>
        <taxon>Bacillati</taxon>
        <taxon>Bacillota</taxon>
        <taxon>Bacilli</taxon>
        <taxon>Bacillales</taxon>
        <taxon>Caryophanaceae</taxon>
        <taxon>Jeotgalibacillus</taxon>
    </lineage>
</organism>
<dbReference type="OrthoDB" id="9810952at2"/>
<feature type="transmembrane region" description="Helical" evidence="10">
    <location>
        <begin position="186"/>
        <end position="209"/>
    </location>
</feature>
<dbReference type="PANTHER" id="PTHR32024">
    <property type="entry name" value="TRK SYSTEM POTASSIUM UPTAKE PROTEIN TRKG-RELATED"/>
    <property type="match status" value="1"/>
</dbReference>
<keyword evidence="4" id="KW-0633">Potassium transport</keyword>
<protein>
    <submittedName>
        <fullName evidence="11">Ktr system potassium transporter B</fullName>
    </submittedName>
</protein>
<evidence type="ECO:0000256" key="5">
    <source>
        <dbReference type="ARBA" id="ARBA00022692"/>
    </source>
</evidence>
<evidence type="ECO:0000256" key="2">
    <source>
        <dbReference type="ARBA" id="ARBA00022448"/>
    </source>
</evidence>
<evidence type="ECO:0000313" key="11">
    <source>
        <dbReference type="EMBL" id="PPA68910.1"/>
    </source>
</evidence>
<name>A0A2S5G7F5_9BACL</name>
<comment type="caution">
    <text evidence="11">The sequence shown here is derived from an EMBL/GenBank/DDBJ whole genome shotgun (WGS) entry which is preliminary data.</text>
</comment>
<dbReference type="InterPro" id="IPR004772">
    <property type="entry name" value="TrkH"/>
</dbReference>
<keyword evidence="7 10" id="KW-1133">Transmembrane helix</keyword>
<dbReference type="AlphaFoldDB" id="A0A2S5G7F5"/>
<dbReference type="Proteomes" id="UP000239047">
    <property type="component" value="Unassembled WGS sequence"/>
</dbReference>
<dbReference type="NCBIfam" id="TIGR00933">
    <property type="entry name" value="2a38"/>
    <property type="match status" value="1"/>
</dbReference>
<sequence>MKKLGAFTPPQLLLIVFILSITAGTLLLKLPLSYNGELSWLDAFFTSVSAMTVTGLAVVDTGTVFTLFGQTIIMLLIQLGGIGIMTFAVLFFLLLGKKIGLKERLIIQQSLNQNSAGGIIRLAIHLSIFAFIVEGFAVVILSTVWVPELGLAEGIFFSVFHAVSAFNNAGFGLKMDSLMGYAGDPIINIVISGLFVLGGIGFTVILDVWRSSSIRKWSLHTKVMILGTLIINVISMLYLFINEFENPLTLGGLPLDEKLWTSYFQAVSPRTAGFNTIDIAGLDDSSILYIILLMFIGAGSTSTGGGIKVTTFIIILLATISFFRRKAEINIFNREIRQELVFKSLAIAMSSVLLVVFALLILTHSEHHITFIELLFETVSAFGTVGLSMGITGGLSEVGKVVLIVVMFVGKIGPLTLAFSLAKPDHSKIKYPKSDVLAG</sequence>
<feature type="transmembrane region" description="Helical" evidence="10">
    <location>
        <begin position="221"/>
        <end position="241"/>
    </location>
</feature>
<keyword evidence="2" id="KW-0813">Transport</keyword>
<dbReference type="RefSeq" id="WP_104059526.1">
    <property type="nucleotide sequence ID" value="NZ_PREZ01000008.1"/>
</dbReference>
<reference evidence="11 12" key="1">
    <citation type="submission" date="2018-02" db="EMBL/GenBank/DDBJ databases">
        <title>Jeotgalibacillus proteolyticum sp. nov. a protease producing bacterium isolated from ocean sediments of Laizhou Bay.</title>
        <authorList>
            <person name="Li Y."/>
        </authorList>
    </citation>
    <scope>NUCLEOTIDE SEQUENCE [LARGE SCALE GENOMIC DNA]</scope>
    <source>
        <strain evidence="11 12">22-7</strain>
    </source>
</reference>
<evidence type="ECO:0000256" key="7">
    <source>
        <dbReference type="ARBA" id="ARBA00022989"/>
    </source>
</evidence>
<evidence type="ECO:0000256" key="9">
    <source>
        <dbReference type="ARBA" id="ARBA00023136"/>
    </source>
</evidence>
<dbReference type="InterPro" id="IPR003445">
    <property type="entry name" value="Cat_transpt"/>
</dbReference>
<proteinExistence type="predicted"/>
<dbReference type="PANTHER" id="PTHR32024:SF1">
    <property type="entry name" value="KTR SYSTEM POTASSIUM UPTAKE PROTEIN B"/>
    <property type="match status" value="1"/>
</dbReference>
<keyword evidence="6" id="KW-0630">Potassium</keyword>
<feature type="transmembrane region" description="Helical" evidence="10">
    <location>
        <begin position="287"/>
        <end position="320"/>
    </location>
</feature>
<dbReference type="Pfam" id="PF02386">
    <property type="entry name" value="TrkH"/>
    <property type="match status" value="1"/>
</dbReference>
<keyword evidence="3" id="KW-1003">Cell membrane</keyword>
<gene>
    <name evidence="11" type="ORF">C4B60_18510</name>
</gene>
<comment type="subcellular location">
    <subcellularLocation>
        <location evidence="1">Cell membrane</location>
        <topology evidence="1">Multi-pass membrane protein</topology>
    </subcellularLocation>
</comment>
<keyword evidence="5 10" id="KW-0812">Transmembrane</keyword>
<keyword evidence="12" id="KW-1185">Reference proteome</keyword>
<evidence type="ECO:0000256" key="8">
    <source>
        <dbReference type="ARBA" id="ARBA00023065"/>
    </source>
</evidence>
<feature type="transmembrane region" description="Helical" evidence="10">
    <location>
        <begin position="368"/>
        <end position="389"/>
    </location>
</feature>
<evidence type="ECO:0000256" key="3">
    <source>
        <dbReference type="ARBA" id="ARBA00022475"/>
    </source>
</evidence>
<feature type="transmembrane region" description="Helical" evidence="10">
    <location>
        <begin position="40"/>
        <end position="59"/>
    </location>
</feature>
<evidence type="ECO:0000256" key="10">
    <source>
        <dbReference type="SAM" id="Phobius"/>
    </source>
</evidence>